<dbReference type="InterPro" id="IPR006549">
    <property type="entry name" value="HAD-SF_hydro_IIIA"/>
</dbReference>
<sequence>MPPTLKRLATEDGSVSPPPLKRTIPSASTTTSLDINSAAVANFFKPASQKDPEKLTWKVIENTLLYCKYDKADSFTADRPRKIAAFDFDSTLVDAKSGNRFARDGDDWKWWHRQVPSKLKQLAEEGYLIAILSNQAGISMNSAPKTVNSDKKRLADFKQRVKNVFIQLDLPIVLYAATDKDKFRKPRTGMWDKLLEAQGLIREGDVDLESCYFVGDAGGRTASARGIKADFSCSDRDLASNVGIKFMTPEEFFLGEDSRPFTRSFDPTAHVSPVLTSKTDASPIAFAKKNDLELVIFCGSPGAGKSTWFQQHLKPLGYERVNQDLLKSRDRCLKVAREFLEDGKSVAVDNTNADNKAREYWTKLAESLEIPIRCVHFTAPSKLCEHNDAVRSIGGQQLGMNPESRIMLPKQAFTGFAARYSPPTLDEGFTDITKVDFEFSGTEEQKTAWSKFWV</sequence>
<dbReference type="FunFam" id="3.40.50.300:FF:000737">
    <property type="entry name" value="Bifunctional polynucleotide phosphatase/kinase"/>
    <property type="match status" value="1"/>
</dbReference>
<name>A0A9P8JSU1_AURME</name>
<dbReference type="Pfam" id="PF13671">
    <property type="entry name" value="AAA_33"/>
    <property type="match status" value="1"/>
</dbReference>
<dbReference type="Proteomes" id="UP000729357">
    <property type="component" value="Unassembled WGS sequence"/>
</dbReference>
<dbReference type="GO" id="GO:0003690">
    <property type="term" value="F:double-stranded DNA binding"/>
    <property type="evidence" value="ECO:0007669"/>
    <property type="project" value="TreeGrafter"/>
</dbReference>
<dbReference type="SUPFAM" id="SSF52540">
    <property type="entry name" value="P-loop containing nucleoside triphosphate hydrolases"/>
    <property type="match status" value="1"/>
</dbReference>
<reference evidence="2" key="2">
    <citation type="submission" date="2021-08" db="EMBL/GenBank/DDBJ databases">
        <authorList>
            <person name="Gostincar C."/>
            <person name="Sun X."/>
            <person name="Song Z."/>
            <person name="Gunde-Cimerman N."/>
        </authorList>
    </citation>
    <scope>NUCLEOTIDE SEQUENCE</scope>
    <source>
        <strain evidence="2">EXF-9298</strain>
    </source>
</reference>
<comment type="caution">
    <text evidence="2">The sequence shown here is derived from an EMBL/GenBank/DDBJ whole genome shotgun (WGS) entry which is preliminary data.</text>
</comment>
<dbReference type="GO" id="GO:0046404">
    <property type="term" value="F:ATP-dependent polydeoxyribonucleotide 5'-hydroxyl-kinase activity"/>
    <property type="evidence" value="ECO:0007669"/>
    <property type="project" value="TreeGrafter"/>
</dbReference>
<dbReference type="PANTHER" id="PTHR12083">
    <property type="entry name" value="BIFUNCTIONAL POLYNUCLEOTIDE PHOSPHATASE/KINASE"/>
    <property type="match status" value="1"/>
</dbReference>
<dbReference type="GO" id="GO:0046403">
    <property type="term" value="F:polynucleotide 3'-phosphatase activity"/>
    <property type="evidence" value="ECO:0007669"/>
    <property type="project" value="TreeGrafter"/>
</dbReference>
<dbReference type="FunFam" id="3.40.50.1000:FF:000078">
    <property type="entry name" value="Bifunctional polynucleotide phosphatase/kinase"/>
    <property type="match status" value="1"/>
</dbReference>
<protein>
    <submittedName>
        <fullName evidence="2">PNK3P-domain-containing protein</fullName>
    </submittedName>
</protein>
<evidence type="ECO:0000313" key="2">
    <source>
        <dbReference type="EMBL" id="KAG9977875.1"/>
    </source>
</evidence>
<dbReference type="Gene3D" id="3.40.50.300">
    <property type="entry name" value="P-loop containing nucleotide triphosphate hydrolases"/>
    <property type="match status" value="1"/>
</dbReference>
<dbReference type="AlphaFoldDB" id="A0A9P8JSU1"/>
<dbReference type="NCBIfam" id="TIGR01664">
    <property type="entry name" value="DNA-3'-Pase"/>
    <property type="match status" value="1"/>
</dbReference>
<reference evidence="2" key="1">
    <citation type="journal article" date="2021" name="J Fungi (Basel)">
        <title>Virulence traits and population genomics of the black yeast Aureobasidium melanogenum.</title>
        <authorList>
            <person name="Cernosa A."/>
            <person name="Sun X."/>
            <person name="Gostincar C."/>
            <person name="Fang C."/>
            <person name="Gunde-Cimerman N."/>
            <person name="Song Z."/>
        </authorList>
    </citation>
    <scope>NUCLEOTIDE SEQUENCE</scope>
    <source>
        <strain evidence="2">EXF-9298</strain>
    </source>
</reference>
<dbReference type="InterPro" id="IPR023214">
    <property type="entry name" value="HAD_sf"/>
</dbReference>
<proteinExistence type="predicted"/>
<dbReference type="InterPro" id="IPR013954">
    <property type="entry name" value="PNK3P"/>
</dbReference>
<organism evidence="2 3">
    <name type="scientific">Aureobasidium melanogenum</name>
    <name type="common">Aureobasidium pullulans var. melanogenum</name>
    <dbReference type="NCBI Taxonomy" id="46634"/>
    <lineage>
        <taxon>Eukaryota</taxon>
        <taxon>Fungi</taxon>
        <taxon>Dikarya</taxon>
        <taxon>Ascomycota</taxon>
        <taxon>Pezizomycotina</taxon>
        <taxon>Dothideomycetes</taxon>
        <taxon>Dothideomycetidae</taxon>
        <taxon>Dothideales</taxon>
        <taxon>Saccotheciaceae</taxon>
        <taxon>Aureobasidium</taxon>
    </lineage>
</organism>
<gene>
    <name evidence="2" type="ORF">KCU98_g9784</name>
</gene>
<dbReference type="NCBIfam" id="TIGR01662">
    <property type="entry name" value="HAD-SF-IIIA"/>
    <property type="match status" value="1"/>
</dbReference>
<dbReference type="InterPro" id="IPR006551">
    <property type="entry name" value="Polynucleotide_phosphatase"/>
</dbReference>
<feature type="non-terminal residue" evidence="2">
    <location>
        <position position="454"/>
    </location>
</feature>
<evidence type="ECO:0000256" key="1">
    <source>
        <dbReference type="SAM" id="MobiDB-lite"/>
    </source>
</evidence>
<dbReference type="EMBL" id="JAHFXS010001376">
    <property type="protein sequence ID" value="KAG9977875.1"/>
    <property type="molecule type" value="Genomic_DNA"/>
</dbReference>
<dbReference type="Gene3D" id="3.40.50.1000">
    <property type="entry name" value="HAD superfamily/HAD-like"/>
    <property type="match status" value="1"/>
</dbReference>
<feature type="region of interest" description="Disordered" evidence="1">
    <location>
        <begin position="1"/>
        <end position="28"/>
    </location>
</feature>
<dbReference type="InterPro" id="IPR036412">
    <property type="entry name" value="HAD-like_sf"/>
</dbReference>
<keyword evidence="3" id="KW-1185">Reference proteome</keyword>
<evidence type="ECO:0000313" key="3">
    <source>
        <dbReference type="Proteomes" id="UP000729357"/>
    </source>
</evidence>
<dbReference type="PANTHER" id="PTHR12083:SF9">
    <property type="entry name" value="BIFUNCTIONAL POLYNUCLEOTIDE PHOSPHATASE_KINASE"/>
    <property type="match status" value="1"/>
</dbReference>
<dbReference type="GO" id="GO:0006281">
    <property type="term" value="P:DNA repair"/>
    <property type="evidence" value="ECO:0007669"/>
    <property type="project" value="TreeGrafter"/>
</dbReference>
<dbReference type="InterPro" id="IPR027417">
    <property type="entry name" value="P-loop_NTPase"/>
</dbReference>
<accession>A0A9P8JSU1</accession>
<dbReference type="Pfam" id="PF08645">
    <property type="entry name" value="PNK3P"/>
    <property type="match status" value="1"/>
</dbReference>
<dbReference type="SUPFAM" id="SSF56784">
    <property type="entry name" value="HAD-like"/>
    <property type="match status" value="1"/>
</dbReference>